<gene>
    <name evidence="7" type="ORF">LEN_4160</name>
</gene>
<dbReference type="InterPro" id="IPR003313">
    <property type="entry name" value="AraC-bd"/>
</dbReference>
<evidence type="ECO:0000256" key="2">
    <source>
        <dbReference type="ARBA" id="ARBA00023015"/>
    </source>
</evidence>
<dbReference type="PANTHER" id="PTHR11019:SF199">
    <property type="entry name" value="HTH-TYPE TRANSCRIPTIONAL REGULATOR NIMR"/>
    <property type="match status" value="1"/>
</dbReference>
<keyword evidence="5" id="KW-0804">Transcription</keyword>
<dbReference type="EMBL" id="AP014940">
    <property type="protein sequence ID" value="BAV99647.1"/>
    <property type="molecule type" value="Genomic_DNA"/>
</dbReference>
<dbReference type="GO" id="GO:0043565">
    <property type="term" value="F:sequence-specific DNA binding"/>
    <property type="evidence" value="ECO:0007669"/>
    <property type="project" value="InterPro"/>
</dbReference>
<dbReference type="KEGG" id="lem:LEN_4160"/>
<dbReference type="InterPro" id="IPR018060">
    <property type="entry name" value="HTH_AraC"/>
</dbReference>
<evidence type="ECO:0000256" key="3">
    <source>
        <dbReference type="ARBA" id="ARBA00023125"/>
    </source>
</evidence>
<feature type="domain" description="HTH araC/xylS-type" evidence="6">
    <location>
        <begin position="167"/>
        <end position="264"/>
    </location>
</feature>
<accession>A0AAU9APW6</accession>
<reference evidence="7 8" key="1">
    <citation type="journal article" date="2017" name="DNA Res.">
        <title>Complete genome sequence and expression profile of the commercial lytic enzyme producer Lysobacter enzymogenes M497-1.</title>
        <authorList>
            <person name="Takami H."/>
            <person name="Toyoda A."/>
            <person name="Uchiyama I."/>
            <person name="Itoh T."/>
            <person name="Takaki Y."/>
            <person name="Arai W."/>
            <person name="Nishi S."/>
            <person name="Kawai M."/>
            <person name="Shinya K."/>
            <person name="Ikeda H."/>
        </authorList>
    </citation>
    <scope>NUCLEOTIDE SEQUENCE [LARGE SCALE GENOMIC DNA]</scope>
    <source>
        <strain evidence="7 8">M497-1</strain>
    </source>
</reference>
<dbReference type="Gene3D" id="1.10.10.60">
    <property type="entry name" value="Homeodomain-like"/>
    <property type="match status" value="1"/>
</dbReference>
<dbReference type="AlphaFoldDB" id="A0AAU9APW6"/>
<sequence length="271" mass="28923">MSDPLLARARLDAADAPFVLAVSLRAPGVRDTPEHAHARGQLFGAHRGLLSVGTGRGRWLVPASDAVWVPPHQPHSLRSHGAGFSGWSVYVAEADCAALPAQPCALAVSPLLREAVARAAGWPAGKALDPAQARLARVLLDEIALACADAGRPDRLGLPLPQDPRLLRIACALADAPQDDRGLAAWADWAHLSERSLSRRFARETGYSLLQWRQRARLLQALERLAAGEAVTTVALALGYDSVSAFTAMFRRHLGAAPSRYLRGLEDAAAD</sequence>
<dbReference type="InterPro" id="IPR009057">
    <property type="entry name" value="Homeodomain-like_sf"/>
</dbReference>
<proteinExistence type="predicted"/>
<evidence type="ECO:0000259" key="6">
    <source>
        <dbReference type="PROSITE" id="PS01124"/>
    </source>
</evidence>
<dbReference type="PRINTS" id="PR00032">
    <property type="entry name" value="HTHARAC"/>
</dbReference>
<evidence type="ECO:0000256" key="5">
    <source>
        <dbReference type="ARBA" id="ARBA00023163"/>
    </source>
</evidence>
<dbReference type="PROSITE" id="PS00041">
    <property type="entry name" value="HTH_ARAC_FAMILY_1"/>
    <property type="match status" value="1"/>
</dbReference>
<dbReference type="FunFam" id="1.10.10.60:FF:000132">
    <property type="entry name" value="AraC family transcriptional regulator"/>
    <property type="match status" value="1"/>
</dbReference>
<keyword evidence="3" id="KW-0238">DNA-binding</keyword>
<dbReference type="Pfam" id="PF12833">
    <property type="entry name" value="HTH_18"/>
    <property type="match status" value="1"/>
</dbReference>
<evidence type="ECO:0000256" key="1">
    <source>
        <dbReference type="ARBA" id="ARBA00022491"/>
    </source>
</evidence>
<dbReference type="Gene3D" id="2.60.120.10">
    <property type="entry name" value="Jelly Rolls"/>
    <property type="match status" value="1"/>
</dbReference>
<dbReference type="Pfam" id="PF02311">
    <property type="entry name" value="AraC_binding"/>
    <property type="match status" value="1"/>
</dbReference>
<dbReference type="GO" id="GO:0003700">
    <property type="term" value="F:DNA-binding transcription factor activity"/>
    <property type="evidence" value="ECO:0007669"/>
    <property type="project" value="InterPro"/>
</dbReference>
<dbReference type="PANTHER" id="PTHR11019">
    <property type="entry name" value="HTH-TYPE TRANSCRIPTIONAL REGULATOR NIMR"/>
    <property type="match status" value="1"/>
</dbReference>
<dbReference type="InterPro" id="IPR011051">
    <property type="entry name" value="RmlC_Cupin_sf"/>
</dbReference>
<dbReference type="RefSeq" id="WP_096380538.1">
    <property type="nucleotide sequence ID" value="NZ_AP014940.1"/>
</dbReference>
<dbReference type="CDD" id="cd06124">
    <property type="entry name" value="cupin_NimR-like_N"/>
    <property type="match status" value="1"/>
</dbReference>
<dbReference type="GeneID" id="83065952"/>
<evidence type="ECO:0000256" key="4">
    <source>
        <dbReference type="ARBA" id="ARBA00023159"/>
    </source>
</evidence>
<dbReference type="PROSITE" id="PS01124">
    <property type="entry name" value="HTH_ARAC_FAMILY_2"/>
    <property type="match status" value="1"/>
</dbReference>
<dbReference type="InterPro" id="IPR020449">
    <property type="entry name" value="Tscrpt_reg_AraC-type_HTH"/>
</dbReference>
<organism evidence="7 8">
    <name type="scientific">Lysobacter enzymogenes</name>
    <dbReference type="NCBI Taxonomy" id="69"/>
    <lineage>
        <taxon>Bacteria</taxon>
        <taxon>Pseudomonadati</taxon>
        <taxon>Pseudomonadota</taxon>
        <taxon>Gammaproteobacteria</taxon>
        <taxon>Lysobacterales</taxon>
        <taxon>Lysobacteraceae</taxon>
        <taxon>Lysobacter</taxon>
    </lineage>
</organism>
<name>A0AAU9APW6_LYSEN</name>
<keyword evidence="4" id="KW-0010">Activator</keyword>
<dbReference type="InterPro" id="IPR018062">
    <property type="entry name" value="HTH_AraC-typ_CS"/>
</dbReference>
<dbReference type="SMART" id="SM00342">
    <property type="entry name" value="HTH_ARAC"/>
    <property type="match status" value="1"/>
</dbReference>
<dbReference type="Proteomes" id="UP000218824">
    <property type="component" value="Chromosome"/>
</dbReference>
<dbReference type="SUPFAM" id="SSF46689">
    <property type="entry name" value="Homeodomain-like"/>
    <property type="match status" value="1"/>
</dbReference>
<evidence type="ECO:0000313" key="7">
    <source>
        <dbReference type="EMBL" id="BAV99647.1"/>
    </source>
</evidence>
<keyword evidence="2" id="KW-0805">Transcription regulation</keyword>
<protein>
    <submittedName>
        <fullName evidence="7">AraC family transcriptional regulator</fullName>
    </submittedName>
</protein>
<dbReference type="InterPro" id="IPR014710">
    <property type="entry name" value="RmlC-like_jellyroll"/>
</dbReference>
<keyword evidence="1" id="KW-0678">Repressor</keyword>
<evidence type="ECO:0000313" key="8">
    <source>
        <dbReference type="Proteomes" id="UP000218824"/>
    </source>
</evidence>
<dbReference type="SUPFAM" id="SSF51182">
    <property type="entry name" value="RmlC-like cupins"/>
    <property type="match status" value="1"/>
</dbReference>